<organism evidence="1 2">
    <name type="scientific">Limosa lapponica baueri</name>
    <dbReference type="NCBI Taxonomy" id="1758121"/>
    <lineage>
        <taxon>Eukaryota</taxon>
        <taxon>Metazoa</taxon>
        <taxon>Chordata</taxon>
        <taxon>Craniata</taxon>
        <taxon>Vertebrata</taxon>
        <taxon>Euteleostomi</taxon>
        <taxon>Archelosauria</taxon>
        <taxon>Archosauria</taxon>
        <taxon>Dinosauria</taxon>
        <taxon>Saurischia</taxon>
        <taxon>Theropoda</taxon>
        <taxon>Coelurosauria</taxon>
        <taxon>Aves</taxon>
        <taxon>Neognathae</taxon>
        <taxon>Neoaves</taxon>
        <taxon>Charadriiformes</taxon>
        <taxon>Scolopacidae</taxon>
        <taxon>Limosa</taxon>
    </lineage>
</organism>
<accession>A0A2I0UKV1</accession>
<proteinExistence type="predicted"/>
<sequence>MVEGFCKYISSKRKPKENMDILLNGIKTMEKNMDLNINKLCEDEMKQLLNLDWYLRDSEYVLVPERYAEDYFSYSEYLDSNSKHETRVPLLLFKTSRLVYLEAGKVEPGNGALAASNHRISKESSNLSKPRATPLLLFACYAGRHFPWGITALDSMGGEVQLGSLIRGKEIEHQVSVKGRIADWTLLLQNSDDDFLGRHLPIDQQAQYHNARDEQVRSHTPYLESQLNGAQPEEFQRMTEVLVMKMKAQFSSINRCLESILDNHMGFLGKAEDLQNVCAIPEQWLETGRDNKGHLKRP</sequence>
<protein>
    <submittedName>
        <fullName evidence="1">Uncharacterized protein</fullName>
    </submittedName>
</protein>
<evidence type="ECO:0000313" key="1">
    <source>
        <dbReference type="EMBL" id="PKU46672.1"/>
    </source>
</evidence>
<dbReference type="AlphaFoldDB" id="A0A2I0UKV1"/>
<dbReference type="Proteomes" id="UP000233556">
    <property type="component" value="Unassembled WGS sequence"/>
</dbReference>
<name>A0A2I0UKV1_LIMLA</name>
<keyword evidence="2" id="KW-1185">Reference proteome</keyword>
<reference evidence="2" key="1">
    <citation type="submission" date="2017-11" db="EMBL/GenBank/DDBJ databases">
        <authorList>
            <person name="Lima N.C."/>
            <person name="Parody-Merino A.M."/>
            <person name="Battley P.F."/>
            <person name="Fidler A.E."/>
            <person name="Prosdocimi F."/>
        </authorList>
    </citation>
    <scope>NUCLEOTIDE SEQUENCE [LARGE SCALE GENOMIC DNA]</scope>
</reference>
<dbReference type="EMBL" id="KZ505701">
    <property type="protein sequence ID" value="PKU46672.1"/>
    <property type="molecule type" value="Genomic_DNA"/>
</dbReference>
<reference evidence="2" key="2">
    <citation type="submission" date="2017-12" db="EMBL/GenBank/DDBJ databases">
        <title>Genome sequence of the Bar-tailed Godwit (Limosa lapponica baueri).</title>
        <authorList>
            <person name="Lima N.C.B."/>
            <person name="Parody-Merino A.M."/>
            <person name="Battley P.F."/>
            <person name="Fidler A.E."/>
            <person name="Prosdocimi F."/>
        </authorList>
    </citation>
    <scope>NUCLEOTIDE SEQUENCE [LARGE SCALE GENOMIC DNA]</scope>
</reference>
<evidence type="ECO:0000313" key="2">
    <source>
        <dbReference type="Proteomes" id="UP000233556"/>
    </source>
</evidence>
<gene>
    <name evidence="1" type="ORF">llap_2989</name>
</gene>